<evidence type="ECO:0000256" key="9">
    <source>
        <dbReference type="ARBA" id="ARBA00022989"/>
    </source>
</evidence>
<feature type="modified residue" description="Phosphohistidine" evidence="12">
    <location>
        <position position="179"/>
    </location>
</feature>
<accession>A0A080M754</accession>
<dbReference type="PANTHER" id="PTHR45339">
    <property type="entry name" value="HYBRID SIGNAL TRANSDUCTION HISTIDINE KINASE J"/>
    <property type="match status" value="1"/>
</dbReference>
<keyword evidence="6" id="KW-0812">Transmembrane</keyword>
<name>A0A080M754_9PROT</name>
<dbReference type="EC" id="2.7.13.3" evidence="3"/>
<dbReference type="GO" id="GO:0005886">
    <property type="term" value="C:plasma membrane"/>
    <property type="evidence" value="ECO:0007669"/>
    <property type="project" value="UniProtKB-SubCell"/>
</dbReference>
<dbReference type="Pfam" id="PF00512">
    <property type="entry name" value="HisKA"/>
    <property type="match status" value="1"/>
</dbReference>
<keyword evidence="15" id="KW-1185">Reference proteome</keyword>
<dbReference type="STRING" id="1453999.AW06_001814"/>
<dbReference type="CDD" id="cd00082">
    <property type="entry name" value="HisKA"/>
    <property type="match status" value="1"/>
</dbReference>
<dbReference type="InterPro" id="IPR036641">
    <property type="entry name" value="HPT_dom_sf"/>
</dbReference>
<evidence type="ECO:0000313" key="15">
    <source>
        <dbReference type="Proteomes" id="UP000021315"/>
    </source>
</evidence>
<evidence type="ECO:0000256" key="8">
    <source>
        <dbReference type="ARBA" id="ARBA00022840"/>
    </source>
</evidence>
<dbReference type="AlphaFoldDB" id="A0A080M754"/>
<dbReference type="Proteomes" id="UP000021315">
    <property type="component" value="Unassembled WGS sequence"/>
</dbReference>
<dbReference type="Gene3D" id="1.20.120.160">
    <property type="entry name" value="HPT domain"/>
    <property type="match status" value="1"/>
</dbReference>
<dbReference type="GO" id="GO:0000155">
    <property type="term" value="F:phosphorelay sensor kinase activity"/>
    <property type="evidence" value="ECO:0007669"/>
    <property type="project" value="InterPro"/>
</dbReference>
<evidence type="ECO:0000256" key="6">
    <source>
        <dbReference type="ARBA" id="ARBA00022692"/>
    </source>
</evidence>
<keyword evidence="11" id="KW-0472">Membrane</keyword>
<keyword evidence="5 12" id="KW-0597">Phosphoprotein</keyword>
<evidence type="ECO:0000256" key="10">
    <source>
        <dbReference type="ARBA" id="ARBA00023012"/>
    </source>
</evidence>
<evidence type="ECO:0000256" key="7">
    <source>
        <dbReference type="ARBA" id="ARBA00022741"/>
    </source>
</evidence>
<dbReference type="GO" id="GO:0005524">
    <property type="term" value="F:ATP binding"/>
    <property type="evidence" value="ECO:0007669"/>
    <property type="project" value="UniProtKB-KW"/>
</dbReference>
<evidence type="ECO:0000256" key="1">
    <source>
        <dbReference type="ARBA" id="ARBA00000085"/>
    </source>
</evidence>
<dbReference type="SUPFAM" id="SSF47226">
    <property type="entry name" value="Histidine-containing phosphotransfer domain, HPT domain"/>
    <property type="match status" value="1"/>
</dbReference>
<evidence type="ECO:0000313" key="14">
    <source>
        <dbReference type="EMBL" id="KFB77082.1"/>
    </source>
</evidence>
<evidence type="ECO:0000256" key="4">
    <source>
        <dbReference type="ARBA" id="ARBA00022475"/>
    </source>
</evidence>
<dbReference type="PANTHER" id="PTHR45339:SF1">
    <property type="entry name" value="HYBRID SIGNAL TRANSDUCTION HISTIDINE KINASE J"/>
    <property type="match status" value="1"/>
</dbReference>
<keyword evidence="8" id="KW-0067">ATP-binding</keyword>
<dbReference type="PROSITE" id="PS50894">
    <property type="entry name" value="HPT"/>
    <property type="match status" value="1"/>
</dbReference>
<feature type="domain" description="HPt" evidence="13">
    <location>
        <begin position="140"/>
        <end position="241"/>
    </location>
</feature>
<sequence>MNGILGLPELLRGTPLSPQQQRFVVAVDQSGEHLLGMINDILDFSGSKSANSRSSAFISTLCRCSLTAGMEEYLGNPCTAQSLSSMLERWLPRADTGTAASTPAAVPPPALYGQAETADAEPAINPRALDSIRQLPGANGALLVNKVIDAYLADAPARLARMHSATDADNADALRKAAHGMKSSSANDGAERLAALCKVLQMLGCSGTLEGARSLLQSADQELLRVLQALMDEHATTSRSFRTDLSG</sequence>
<protein>
    <recommendedName>
        <fullName evidence="3">histidine kinase</fullName>
        <ecNumber evidence="3">2.7.13.3</ecNumber>
    </recommendedName>
</protein>
<reference evidence="14" key="1">
    <citation type="submission" date="2014-02" db="EMBL/GenBank/DDBJ databases">
        <title>Expanding our view of genomic diversity in Candidatus Accumulibacter clades.</title>
        <authorList>
            <person name="Skennerton C.T."/>
            <person name="Barr J.J."/>
            <person name="Slater F.R."/>
            <person name="Bond P.L."/>
            <person name="Tyson G.W."/>
        </authorList>
    </citation>
    <scope>NUCLEOTIDE SEQUENCE [LARGE SCALE GENOMIC DNA]</scope>
</reference>
<comment type="caution">
    <text evidence="14">The sequence shown here is derived from an EMBL/GenBank/DDBJ whole genome shotgun (WGS) entry which is preliminary data.</text>
</comment>
<keyword evidence="10" id="KW-0902">Two-component regulatory system</keyword>
<evidence type="ECO:0000256" key="5">
    <source>
        <dbReference type="ARBA" id="ARBA00022553"/>
    </source>
</evidence>
<evidence type="ECO:0000256" key="11">
    <source>
        <dbReference type="ARBA" id="ARBA00023136"/>
    </source>
</evidence>
<keyword evidence="9" id="KW-1133">Transmembrane helix</keyword>
<comment type="subcellular location">
    <subcellularLocation>
        <location evidence="2">Cell membrane</location>
        <topology evidence="2">Multi-pass membrane protein</topology>
    </subcellularLocation>
</comment>
<dbReference type="InterPro" id="IPR036097">
    <property type="entry name" value="HisK_dim/P_sf"/>
</dbReference>
<proteinExistence type="predicted"/>
<organism evidence="14 15">
    <name type="scientific">Candidatus Accumulibacter cognatus</name>
    <dbReference type="NCBI Taxonomy" id="2954383"/>
    <lineage>
        <taxon>Bacteria</taxon>
        <taxon>Pseudomonadati</taxon>
        <taxon>Pseudomonadota</taxon>
        <taxon>Betaproteobacteria</taxon>
        <taxon>Candidatus Accumulibacter</taxon>
    </lineage>
</organism>
<evidence type="ECO:0000256" key="12">
    <source>
        <dbReference type="PROSITE-ProRule" id="PRU00110"/>
    </source>
</evidence>
<dbReference type="Gene3D" id="1.10.287.130">
    <property type="match status" value="1"/>
</dbReference>
<comment type="catalytic activity">
    <reaction evidence="1">
        <text>ATP + protein L-histidine = ADP + protein N-phospho-L-histidine.</text>
        <dbReference type="EC" id="2.7.13.3"/>
    </reaction>
</comment>
<gene>
    <name evidence="14" type="primary">luxQ_2</name>
    <name evidence="14" type="ORF">AW06_001814</name>
</gene>
<dbReference type="SUPFAM" id="SSF47384">
    <property type="entry name" value="Homodimeric domain of signal transducing histidine kinase"/>
    <property type="match status" value="1"/>
</dbReference>
<evidence type="ECO:0000256" key="2">
    <source>
        <dbReference type="ARBA" id="ARBA00004651"/>
    </source>
</evidence>
<keyword evidence="7" id="KW-0547">Nucleotide-binding</keyword>
<dbReference type="InterPro" id="IPR003661">
    <property type="entry name" value="HisK_dim/P_dom"/>
</dbReference>
<keyword evidence="14" id="KW-0808">Transferase</keyword>
<evidence type="ECO:0000259" key="13">
    <source>
        <dbReference type="PROSITE" id="PS50894"/>
    </source>
</evidence>
<dbReference type="EMBL" id="JDST02000034">
    <property type="protein sequence ID" value="KFB77082.1"/>
    <property type="molecule type" value="Genomic_DNA"/>
</dbReference>
<keyword evidence="14" id="KW-0418">Kinase</keyword>
<dbReference type="InterPro" id="IPR008207">
    <property type="entry name" value="Sig_transdc_His_kin_Hpt_dom"/>
</dbReference>
<dbReference type="Pfam" id="PF01627">
    <property type="entry name" value="Hpt"/>
    <property type="match status" value="1"/>
</dbReference>
<evidence type="ECO:0000256" key="3">
    <source>
        <dbReference type="ARBA" id="ARBA00012438"/>
    </source>
</evidence>
<keyword evidence="4" id="KW-1003">Cell membrane</keyword>